<dbReference type="STRING" id="623744.A0A553RHN1"/>
<evidence type="ECO:0000256" key="2">
    <source>
        <dbReference type="ARBA" id="ARBA00022475"/>
    </source>
</evidence>
<keyword evidence="4 13" id="KW-0732">Signal</keyword>
<dbReference type="InterPro" id="IPR051713">
    <property type="entry name" value="T-cell_Activation_Regulation"/>
</dbReference>
<dbReference type="PANTHER" id="PTHR25466:SF14">
    <property type="entry name" value="BUTYROPHILIN SUBFAMILY 2 MEMBER A2-LIKE-RELATED"/>
    <property type="match status" value="1"/>
</dbReference>
<proteinExistence type="predicted"/>
<dbReference type="GO" id="GO:0007166">
    <property type="term" value="P:cell surface receptor signaling pathway"/>
    <property type="evidence" value="ECO:0007669"/>
    <property type="project" value="TreeGrafter"/>
</dbReference>
<dbReference type="GO" id="GO:0042130">
    <property type="term" value="P:negative regulation of T cell proliferation"/>
    <property type="evidence" value="ECO:0007669"/>
    <property type="project" value="TreeGrafter"/>
</dbReference>
<dbReference type="Gene3D" id="2.60.40.10">
    <property type="entry name" value="Immunoglobulins"/>
    <property type="match status" value="2"/>
</dbReference>
<keyword evidence="8" id="KW-0675">Receptor</keyword>
<dbReference type="SMART" id="SM00409">
    <property type="entry name" value="IG"/>
    <property type="match status" value="2"/>
</dbReference>
<dbReference type="AlphaFoldDB" id="A0A553RHN1"/>
<keyword evidence="6 12" id="KW-0472">Membrane</keyword>
<dbReference type="InterPro" id="IPR003599">
    <property type="entry name" value="Ig_sub"/>
</dbReference>
<organism evidence="15 16">
    <name type="scientific">Danionella cerebrum</name>
    <dbReference type="NCBI Taxonomy" id="2873325"/>
    <lineage>
        <taxon>Eukaryota</taxon>
        <taxon>Metazoa</taxon>
        <taxon>Chordata</taxon>
        <taxon>Craniata</taxon>
        <taxon>Vertebrata</taxon>
        <taxon>Euteleostomi</taxon>
        <taxon>Actinopterygii</taxon>
        <taxon>Neopterygii</taxon>
        <taxon>Teleostei</taxon>
        <taxon>Ostariophysi</taxon>
        <taxon>Cypriniformes</taxon>
        <taxon>Danionidae</taxon>
        <taxon>Danioninae</taxon>
        <taxon>Danionella</taxon>
    </lineage>
</organism>
<feature type="transmembrane region" description="Helical" evidence="12">
    <location>
        <begin position="276"/>
        <end position="298"/>
    </location>
</feature>
<evidence type="ECO:0000256" key="7">
    <source>
        <dbReference type="ARBA" id="ARBA00023157"/>
    </source>
</evidence>
<dbReference type="InterPro" id="IPR036179">
    <property type="entry name" value="Ig-like_dom_sf"/>
</dbReference>
<dbReference type="PROSITE" id="PS50835">
    <property type="entry name" value="IG_LIKE"/>
    <property type="match status" value="2"/>
</dbReference>
<dbReference type="GO" id="GO:0031295">
    <property type="term" value="P:T cell costimulation"/>
    <property type="evidence" value="ECO:0007669"/>
    <property type="project" value="TreeGrafter"/>
</dbReference>
<dbReference type="SUPFAM" id="SSF48726">
    <property type="entry name" value="Immunoglobulin"/>
    <property type="match status" value="2"/>
</dbReference>
<keyword evidence="2" id="KW-1003">Cell membrane</keyword>
<protein>
    <recommendedName>
        <fullName evidence="14">Ig-like domain-containing protein</fullName>
    </recommendedName>
</protein>
<feature type="signal peptide" evidence="13">
    <location>
        <begin position="1"/>
        <end position="21"/>
    </location>
</feature>
<reference evidence="15 16" key="1">
    <citation type="journal article" date="2019" name="Sci. Data">
        <title>Hybrid genome assembly and annotation of Danionella translucida.</title>
        <authorList>
            <person name="Kadobianskyi M."/>
            <person name="Schulze L."/>
            <person name="Schuelke M."/>
            <person name="Judkewitz B."/>
        </authorList>
    </citation>
    <scope>NUCLEOTIDE SEQUENCE [LARGE SCALE GENOMIC DNA]</scope>
    <source>
        <strain evidence="15 16">Bolton</strain>
    </source>
</reference>
<keyword evidence="16" id="KW-1185">Reference proteome</keyword>
<accession>A0A553RHN1</accession>
<evidence type="ECO:0000256" key="10">
    <source>
        <dbReference type="ARBA" id="ARBA00023319"/>
    </source>
</evidence>
<feature type="chain" id="PRO_5022141847" description="Ig-like domain-containing protein" evidence="13">
    <location>
        <begin position="22"/>
        <end position="357"/>
    </location>
</feature>
<evidence type="ECO:0000313" key="15">
    <source>
        <dbReference type="EMBL" id="TRZ01692.1"/>
    </source>
</evidence>
<evidence type="ECO:0000256" key="1">
    <source>
        <dbReference type="ARBA" id="ARBA00004251"/>
    </source>
</evidence>
<evidence type="ECO:0000256" key="12">
    <source>
        <dbReference type="SAM" id="Phobius"/>
    </source>
</evidence>
<dbReference type="PANTHER" id="PTHR25466">
    <property type="entry name" value="T-LYMPHOCYTE ACTIVATION ANTIGEN"/>
    <property type="match status" value="1"/>
</dbReference>
<dbReference type="GO" id="GO:0071222">
    <property type="term" value="P:cellular response to lipopolysaccharide"/>
    <property type="evidence" value="ECO:0007669"/>
    <property type="project" value="TreeGrafter"/>
</dbReference>
<feature type="domain" description="Ig-like" evidence="14">
    <location>
        <begin position="135"/>
        <end position="218"/>
    </location>
</feature>
<dbReference type="OrthoDB" id="6157407at2759"/>
<keyword evidence="9" id="KW-0325">Glycoprotein</keyword>
<dbReference type="GO" id="GO:0042102">
    <property type="term" value="P:positive regulation of T cell proliferation"/>
    <property type="evidence" value="ECO:0007669"/>
    <property type="project" value="TreeGrafter"/>
</dbReference>
<dbReference type="Proteomes" id="UP000316079">
    <property type="component" value="Unassembled WGS sequence"/>
</dbReference>
<dbReference type="InterPro" id="IPR007110">
    <property type="entry name" value="Ig-like_dom"/>
</dbReference>
<dbReference type="GO" id="GO:0006955">
    <property type="term" value="P:immune response"/>
    <property type="evidence" value="ECO:0007669"/>
    <property type="project" value="TreeGrafter"/>
</dbReference>
<comment type="subcellular location">
    <subcellularLocation>
        <location evidence="1">Cell membrane</location>
        <topology evidence="1">Single-pass type I membrane protein</topology>
    </subcellularLocation>
</comment>
<sequence length="357" mass="39870">MKVYLFHFIFMLNFSKGCVVSKVDLMTKITGYTGGSALLPCSCTQAPSKVNTFTWSYHSHQWFHMLEDEKYRGRLVLFNQSSSANLSLLISGLRTEDAGVYKCMSESTTTFIELTVQSCNLVRTEGTIDVSGQAGESVLLPCFCSELQATPEHTHWMYLLENVYKEIYPKEQIGRYKNRVELMNGFSPGNVSLLITDLTMDDQGIYYCAVSSQIVSFDLLVHGNNLGVLLSFACLMCKIEQNTEKPHVHTTKSPSLPPSPTLDPKSPPKTQNTPPYIIILLGVFLCGFLLVLQVFIVWRCKACRKWQKTSSVCEGPKIEAEDQDGVMYSAVVHGKSISAAAQTHPVELTEYASIRVK</sequence>
<evidence type="ECO:0000256" key="6">
    <source>
        <dbReference type="ARBA" id="ARBA00023136"/>
    </source>
</evidence>
<feature type="region of interest" description="Disordered" evidence="11">
    <location>
        <begin position="247"/>
        <end position="269"/>
    </location>
</feature>
<evidence type="ECO:0000256" key="13">
    <source>
        <dbReference type="SAM" id="SignalP"/>
    </source>
</evidence>
<evidence type="ECO:0000256" key="11">
    <source>
        <dbReference type="SAM" id="MobiDB-lite"/>
    </source>
</evidence>
<evidence type="ECO:0000256" key="3">
    <source>
        <dbReference type="ARBA" id="ARBA00022692"/>
    </source>
</evidence>
<dbReference type="GO" id="GO:0009897">
    <property type="term" value="C:external side of plasma membrane"/>
    <property type="evidence" value="ECO:0007669"/>
    <property type="project" value="TreeGrafter"/>
</dbReference>
<evidence type="ECO:0000256" key="5">
    <source>
        <dbReference type="ARBA" id="ARBA00022989"/>
    </source>
</evidence>
<keyword evidence="5 12" id="KW-1133">Transmembrane helix</keyword>
<keyword evidence="3 12" id="KW-0812">Transmembrane</keyword>
<keyword evidence="10" id="KW-0393">Immunoglobulin domain</keyword>
<dbReference type="SMART" id="SM00406">
    <property type="entry name" value="IGv"/>
    <property type="match status" value="2"/>
</dbReference>
<evidence type="ECO:0000313" key="16">
    <source>
        <dbReference type="Proteomes" id="UP000316079"/>
    </source>
</evidence>
<comment type="caution">
    <text evidence="15">The sequence shown here is derived from an EMBL/GenBank/DDBJ whole genome shotgun (WGS) entry which is preliminary data.</text>
</comment>
<dbReference type="Pfam" id="PF07686">
    <property type="entry name" value="V-set"/>
    <property type="match status" value="2"/>
</dbReference>
<feature type="compositionally biased region" description="Pro residues" evidence="11">
    <location>
        <begin position="255"/>
        <end position="267"/>
    </location>
</feature>
<name>A0A553RHN1_9TELE</name>
<keyword evidence="7" id="KW-1015">Disulfide bond</keyword>
<evidence type="ECO:0000259" key="14">
    <source>
        <dbReference type="PROSITE" id="PS50835"/>
    </source>
</evidence>
<dbReference type="InterPro" id="IPR013106">
    <property type="entry name" value="Ig_V-set"/>
</dbReference>
<evidence type="ECO:0000256" key="8">
    <source>
        <dbReference type="ARBA" id="ARBA00023170"/>
    </source>
</evidence>
<evidence type="ECO:0000256" key="4">
    <source>
        <dbReference type="ARBA" id="ARBA00022729"/>
    </source>
</evidence>
<feature type="domain" description="Ig-like" evidence="14">
    <location>
        <begin position="34"/>
        <end position="115"/>
    </location>
</feature>
<gene>
    <name evidence="15" type="ORF">DNTS_006525</name>
</gene>
<evidence type="ECO:0000256" key="9">
    <source>
        <dbReference type="ARBA" id="ARBA00023180"/>
    </source>
</evidence>
<dbReference type="InterPro" id="IPR013783">
    <property type="entry name" value="Ig-like_fold"/>
</dbReference>
<dbReference type="EMBL" id="SRMA01024054">
    <property type="protein sequence ID" value="TRZ01692.1"/>
    <property type="molecule type" value="Genomic_DNA"/>
</dbReference>